<sequence>MAQTWGYNPLLPHINYSQHFMRILYEIFDTPERNFRYFVERGINLSWFDVPLGEELPHKKLTEMSEQKPQGSDMTEQMILETTPLNAVDRCDRCGAQAYVRAVLLNGGELLFCGHHAKEYAEGLKPVVKEIQDETNKLVEVSSDAR</sequence>
<dbReference type="Pfam" id="PF24254">
    <property type="entry name" value="DUF7455"/>
    <property type="match status" value="1"/>
</dbReference>
<protein>
    <submittedName>
        <fullName evidence="2">Unannotated protein</fullName>
    </submittedName>
</protein>
<dbReference type="EMBL" id="CAFBPI010000068">
    <property type="protein sequence ID" value="CAB5020445.1"/>
    <property type="molecule type" value="Genomic_DNA"/>
</dbReference>
<gene>
    <name evidence="2" type="ORF">UFOPK4095_00972</name>
</gene>
<accession>A0A6J7QU16</accession>
<evidence type="ECO:0000313" key="2">
    <source>
        <dbReference type="EMBL" id="CAB5020445.1"/>
    </source>
</evidence>
<dbReference type="InterPro" id="IPR055878">
    <property type="entry name" value="DUF7455"/>
</dbReference>
<organism evidence="2">
    <name type="scientific">freshwater metagenome</name>
    <dbReference type="NCBI Taxonomy" id="449393"/>
    <lineage>
        <taxon>unclassified sequences</taxon>
        <taxon>metagenomes</taxon>
        <taxon>ecological metagenomes</taxon>
    </lineage>
</organism>
<reference evidence="2" key="1">
    <citation type="submission" date="2020-05" db="EMBL/GenBank/DDBJ databases">
        <authorList>
            <person name="Chiriac C."/>
            <person name="Salcher M."/>
            <person name="Ghai R."/>
            <person name="Kavagutti S V."/>
        </authorList>
    </citation>
    <scope>NUCLEOTIDE SEQUENCE</scope>
</reference>
<dbReference type="AlphaFoldDB" id="A0A6J7QU16"/>
<feature type="domain" description="DUF7455" evidence="1">
    <location>
        <begin position="85"/>
        <end position="137"/>
    </location>
</feature>
<proteinExistence type="predicted"/>
<evidence type="ECO:0000259" key="1">
    <source>
        <dbReference type="Pfam" id="PF24254"/>
    </source>
</evidence>
<name>A0A6J7QU16_9ZZZZ</name>